<reference evidence="1" key="1">
    <citation type="submission" date="2021-01" db="EMBL/GenBank/DDBJ databases">
        <title>Genomic Encyclopedia of Type Strains, Phase IV (KMG-IV): sequencing the most valuable type-strain genomes for metagenomic binning, comparative biology and taxonomic classification.</title>
        <authorList>
            <person name="Goeker M."/>
        </authorList>
    </citation>
    <scope>NUCLEOTIDE SEQUENCE</scope>
    <source>
        <strain evidence="1">DSM 21943</strain>
    </source>
</reference>
<dbReference type="EMBL" id="JAFBCV010000020">
    <property type="protein sequence ID" value="MBM7841032.1"/>
    <property type="molecule type" value="Genomic_DNA"/>
</dbReference>
<accession>A0ABS2T3J2</accession>
<comment type="caution">
    <text evidence="1">The sequence shown here is derived from an EMBL/GenBank/DDBJ whole genome shotgun (WGS) entry which is preliminary data.</text>
</comment>
<protein>
    <recommendedName>
        <fullName evidence="3">IDEAL domain-containing protein</fullName>
    </recommendedName>
</protein>
<dbReference type="Proteomes" id="UP001179280">
    <property type="component" value="Unassembled WGS sequence"/>
</dbReference>
<proteinExistence type="predicted"/>
<organism evidence="1 2">
    <name type="scientific">Shouchella xiaoxiensis</name>
    <dbReference type="NCBI Taxonomy" id="766895"/>
    <lineage>
        <taxon>Bacteria</taxon>
        <taxon>Bacillati</taxon>
        <taxon>Bacillota</taxon>
        <taxon>Bacilli</taxon>
        <taxon>Bacillales</taxon>
        <taxon>Bacillaceae</taxon>
        <taxon>Shouchella</taxon>
    </lineage>
</organism>
<sequence length="101" mass="11606">MFGNGDWVVYKSGRTSILGWINEAKVIASDSSNVPIKTMYQFYTTQRFLNGKQPLLANEEDLLPSQSRLKSADIRALQEIALLTKDKQWFYDLSKQYTKVP</sequence>
<dbReference type="RefSeq" id="WP_035442040.1">
    <property type="nucleotide sequence ID" value="NZ_JAFBCV010000020.1"/>
</dbReference>
<evidence type="ECO:0000313" key="2">
    <source>
        <dbReference type="Proteomes" id="UP001179280"/>
    </source>
</evidence>
<gene>
    <name evidence="1" type="ORF">JOC54_004331</name>
</gene>
<keyword evidence="2" id="KW-1185">Reference proteome</keyword>
<evidence type="ECO:0000313" key="1">
    <source>
        <dbReference type="EMBL" id="MBM7841032.1"/>
    </source>
</evidence>
<evidence type="ECO:0008006" key="3">
    <source>
        <dbReference type="Google" id="ProtNLM"/>
    </source>
</evidence>
<name>A0ABS2T3J2_9BACI</name>